<dbReference type="RefSeq" id="WP_310799256.1">
    <property type="nucleotide sequence ID" value="NZ_CP123872.1"/>
</dbReference>
<proteinExistence type="predicted"/>
<keyword evidence="2" id="KW-1185">Reference proteome</keyword>
<dbReference type="Pfam" id="PF05751">
    <property type="entry name" value="FixH"/>
    <property type="match status" value="1"/>
</dbReference>
<sequence>MMTEEKMTSEKGIKKPLSGKQFAFMLIAFFLTFASVDAFFIYSAARTHTGLKVENAYEKGLAYNQVVAEAEAQNLLGWNTKIEYFHGVLLATIQDNKGKAISNAEVRAEITRPLSGDYDLSLSLGQRGQGGYGKKLTFPLPGQWDVRIYVKWQNTLYQTSTRLIIQ</sequence>
<reference evidence="1" key="1">
    <citation type="submission" date="2023-04" db="EMBL/GenBank/DDBJ databases">
        <title>Complete genome sequence of Temperatibacter marinus.</title>
        <authorList>
            <person name="Rong J.-C."/>
            <person name="Yi M.-L."/>
            <person name="Zhao Q."/>
        </authorList>
    </citation>
    <scope>NUCLEOTIDE SEQUENCE</scope>
    <source>
        <strain evidence="1">NBRC 110045</strain>
    </source>
</reference>
<gene>
    <name evidence="1" type="ORF">QGN29_03340</name>
</gene>
<dbReference type="EMBL" id="CP123872">
    <property type="protein sequence ID" value="WND03403.1"/>
    <property type="molecule type" value="Genomic_DNA"/>
</dbReference>
<dbReference type="AlphaFoldDB" id="A0AA52EGU1"/>
<evidence type="ECO:0000313" key="1">
    <source>
        <dbReference type="EMBL" id="WND03403.1"/>
    </source>
</evidence>
<dbReference type="InterPro" id="IPR008620">
    <property type="entry name" value="FixH"/>
</dbReference>
<name>A0AA52EGU1_9PROT</name>
<accession>A0AA52EGU1</accession>
<organism evidence="1 2">
    <name type="scientific">Temperatibacter marinus</name>
    <dbReference type="NCBI Taxonomy" id="1456591"/>
    <lineage>
        <taxon>Bacteria</taxon>
        <taxon>Pseudomonadati</taxon>
        <taxon>Pseudomonadota</taxon>
        <taxon>Alphaproteobacteria</taxon>
        <taxon>Kordiimonadales</taxon>
        <taxon>Temperatibacteraceae</taxon>
        <taxon>Temperatibacter</taxon>
    </lineage>
</organism>
<protein>
    <submittedName>
        <fullName evidence="1">FixH family protein</fullName>
    </submittedName>
</protein>
<dbReference type="KEGG" id="tmk:QGN29_03340"/>
<dbReference type="Proteomes" id="UP001268683">
    <property type="component" value="Chromosome"/>
</dbReference>
<evidence type="ECO:0000313" key="2">
    <source>
        <dbReference type="Proteomes" id="UP001268683"/>
    </source>
</evidence>